<feature type="transmembrane region" description="Helical" evidence="1">
    <location>
        <begin position="58"/>
        <end position="76"/>
    </location>
</feature>
<dbReference type="AlphaFoldDB" id="A0A1W1XKV2"/>
<dbReference type="EMBL" id="FWXH01000007">
    <property type="protein sequence ID" value="SMC24545.1"/>
    <property type="molecule type" value="Genomic_DNA"/>
</dbReference>
<evidence type="ECO:0000313" key="3">
    <source>
        <dbReference type="Proteomes" id="UP000192468"/>
    </source>
</evidence>
<keyword evidence="1" id="KW-0472">Membrane</keyword>
<organism evidence="2 3">
    <name type="scientific">Clostridium acidisoli DSM 12555</name>
    <dbReference type="NCBI Taxonomy" id="1121291"/>
    <lineage>
        <taxon>Bacteria</taxon>
        <taxon>Bacillati</taxon>
        <taxon>Bacillota</taxon>
        <taxon>Clostridia</taxon>
        <taxon>Eubacteriales</taxon>
        <taxon>Clostridiaceae</taxon>
        <taxon>Clostridium</taxon>
    </lineage>
</organism>
<evidence type="ECO:0008006" key="4">
    <source>
        <dbReference type="Google" id="ProtNLM"/>
    </source>
</evidence>
<gene>
    <name evidence="2" type="ORF">SAMN02745134_02204</name>
</gene>
<dbReference type="InterPro" id="IPR035168">
    <property type="entry name" value="DUF5317"/>
</dbReference>
<keyword evidence="3" id="KW-1185">Reference proteome</keyword>
<evidence type="ECO:0000313" key="2">
    <source>
        <dbReference type="EMBL" id="SMC24545.1"/>
    </source>
</evidence>
<keyword evidence="1" id="KW-1133">Transmembrane helix</keyword>
<feature type="transmembrane region" description="Helical" evidence="1">
    <location>
        <begin position="26"/>
        <end position="46"/>
    </location>
</feature>
<dbReference type="RefSeq" id="WP_084116041.1">
    <property type="nucleotide sequence ID" value="NZ_FWXH01000007.1"/>
</dbReference>
<keyword evidence="1" id="KW-0812">Transmembrane</keyword>
<name>A0A1W1XKV2_9CLOT</name>
<sequence>MIETIFIAILAAKIKKYKIKPLFKSWTVYPMLVMAFLYIILEFMIFKGVYSPVKYSSQFKLLLLLSVFILVVKYNLYINSIIGSVFVLLGSLCNYVAMKSNGGKMPVFISLSKFTGYAKADIFSKVNDIHMLGTSTTKFKFLTDIFDVGYSIMSIGDILIRVFVFIIIYKAIECINVKENDFYTM</sequence>
<evidence type="ECO:0000256" key="1">
    <source>
        <dbReference type="SAM" id="Phobius"/>
    </source>
</evidence>
<proteinExistence type="predicted"/>
<dbReference type="Pfam" id="PF17248">
    <property type="entry name" value="DUF5317"/>
    <property type="match status" value="1"/>
</dbReference>
<protein>
    <recommendedName>
        <fullName evidence="4">DUF5317 domain-containing protein</fullName>
    </recommendedName>
</protein>
<accession>A0A1W1XKV2</accession>
<feature type="transmembrane region" description="Helical" evidence="1">
    <location>
        <begin position="81"/>
        <end position="98"/>
    </location>
</feature>
<dbReference type="OrthoDB" id="1906557at2"/>
<reference evidence="2 3" key="1">
    <citation type="submission" date="2017-04" db="EMBL/GenBank/DDBJ databases">
        <authorList>
            <person name="Afonso C.L."/>
            <person name="Miller P.J."/>
            <person name="Scott M.A."/>
            <person name="Spackman E."/>
            <person name="Goraichik I."/>
            <person name="Dimitrov K.M."/>
            <person name="Suarez D.L."/>
            <person name="Swayne D.E."/>
        </authorList>
    </citation>
    <scope>NUCLEOTIDE SEQUENCE [LARGE SCALE GENOMIC DNA]</scope>
    <source>
        <strain evidence="2 3">DSM 12555</strain>
    </source>
</reference>
<dbReference type="STRING" id="1121291.SAMN02745134_02204"/>
<feature type="transmembrane region" description="Helical" evidence="1">
    <location>
        <begin position="148"/>
        <end position="169"/>
    </location>
</feature>
<dbReference type="Proteomes" id="UP000192468">
    <property type="component" value="Unassembled WGS sequence"/>
</dbReference>